<dbReference type="PANTHER" id="PTHR21248:SF22">
    <property type="entry name" value="PHOSPHOLIPASE D"/>
    <property type="match status" value="1"/>
</dbReference>
<dbReference type="Proteomes" id="UP000286947">
    <property type="component" value="Unassembled WGS sequence"/>
</dbReference>
<dbReference type="GO" id="GO:0032049">
    <property type="term" value="P:cardiolipin biosynthetic process"/>
    <property type="evidence" value="ECO:0007669"/>
    <property type="project" value="UniProtKB-ARBA"/>
</dbReference>
<dbReference type="InterPro" id="IPR025202">
    <property type="entry name" value="PLD-like_dom"/>
</dbReference>
<dbReference type="PROSITE" id="PS50035">
    <property type="entry name" value="PLD"/>
    <property type="match status" value="1"/>
</dbReference>
<dbReference type="RefSeq" id="WP_126979934.1">
    <property type="nucleotide sequence ID" value="NZ_PQSP01000004.1"/>
</dbReference>
<accession>A0A433SCF7</accession>
<dbReference type="EMBL" id="PQSP01000004">
    <property type="protein sequence ID" value="RUS66438.1"/>
    <property type="molecule type" value="Genomic_DNA"/>
</dbReference>
<comment type="caution">
    <text evidence="3">The sequence shown here is derived from an EMBL/GenBank/DDBJ whole genome shotgun (WGS) entry which is preliminary data.</text>
</comment>
<dbReference type="Gene3D" id="3.30.870.10">
    <property type="entry name" value="Endonuclease Chain A"/>
    <property type="match status" value="2"/>
</dbReference>
<dbReference type="AlphaFoldDB" id="A0A433SCF7"/>
<protein>
    <submittedName>
        <fullName evidence="3">Cardiolipin synthase B</fullName>
        <ecNumber evidence="3">2.7.8.-</ecNumber>
    </submittedName>
</protein>
<feature type="domain" description="PLD phosphodiesterase" evidence="2">
    <location>
        <begin position="561"/>
        <end position="588"/>
    </location>
</feature>
<dbReference type="OrthoDB" id="8828485at2"/>
<proteinExistence type="predicted"/>
<evidence type="ECO:0000259" key="2">
    <source>
        <dbReference type="PROSITE" id="PS50035"/>
    </source>
</evidence>
<organism evidence="3 4">
    <name type="scientific">Saezia sanguinis</name>
    <dbReference type="NCBI Taxonomy" id="1965230"/>
    <lineage>
        <taxon>Bacteria</taxon>
        <taxon>Pseudomonadati</taxon>
        <taxon>Pseudomonadota</taxon>
        <taxon>Betaproteobacteria</taxon>
        <taxon>Burkholderiales</taxon>
        <taxon>Saeziaceae</taxon>
        <taxon>Saezia</taxon>
    </lineage>
</organism>
<gene>
    <name evidence="3" type="primary">clsB</name>
    <name evidence="3" type="ORF">CUZ56_01717</name>
</gene>
<dbReference type="InterPro" id="IPR001736">
    <property type="entry name" value="PLipase_D/transphosphatidylase"/>
</dbReference>
<keyword evidence="3" id="KW-0808">Transferase</keyword>
<sequence length="681" mass="77538">MAMSDETSLRRRGVPSRQKVDKKRELNAVPQWYLEDSRYEPRDGNFFLPYFCGADVFSAVAGSIKGATRSIDMITWGFDPAIPLVRTDDVYRQRGHMHTNGAGANIPHSGWLRKDAYGQLLLDALASKPDLRVRLVIWYYSLNHSQDMVQNMVGIGRANTPWRRKVNIDRTELDTGFEPIAYGGNDGLNNLPLRSRHPQAQEYSWQWFHKVMWEDFPGADRLAVVFRDISNHSITEEDPRMDGIRGESGSLSFPADHQKTLLIDFEDDANRHAYVMGHNSMTNYWSAFPFVHRDPCNEMDYLPYHDFSMLIKGPLTIDINRNFCEAWELDRKHGLTPAMVPRANENEILLDESSSAEEARAAARALTPPARALVNEARNALRLSREPLYADIANQKIGRMHGQIVRTRPDRMLHGHQEKEVKDAYLQAVRHARNYILIVNQYCQYSKLVRHIKHWRQQAINRGLEGDLYILMGTCKPESENQVFRAQQMANELGVGDQFSVAEDQMYDANSEDSDGNKATTRAGRRLSAADKVPLSELTALRIKPLFFMFYTQAPKGELAQQAYVHAKLMVQDDAFFTLGSSNLNIRSMAMDSELNLISDDESTAQQFRRDLLGHYSGAANSEDFPNQTGTINGEDMGKIFSEMKDVTEVNWRKIKKKEPITGLVAQFEDDRGVVGVVRRG</sequence>
<dbReference type="SUPFAM" id="SSF56024">
    <property type="entry name" value="Phospholipase D/nuclease"/>
    <property type="match status" value="2"/>
</dbReference>
<evidence type="ECO:0000256" key="1">
    <source>
        <dbReference type="SAM" id="MobiDB-lite"/>
    </source>
</evidence>
<keyword evidence="4" id="KW-1185">Reference proteome</keyword>
<dbReference type="EC" id="2.7.8.-" evidence="3"/>
<reference evidence="3 4" key="1">
    <citation type="submission" date="2018-01" db="EMBL/GenBank/DDBJ databases">
        <title>Saezia sanguinis gen. nov., sp. nov., in the order Burkholderiales isolated from human blood.</title>
        <authorList>
            <person name="Medina-Pascual M.J."/>
            <person name="Valdezate S."/>
            <person name="Monzon S."/>
            <person name="Cuesta I."/>
            <person name="Carrasco G."/>
            <person name="Villalon P."/>
            <person name="Saez-Nieto J.A."/>
        </authorList>
    </citation>
    <scope>NUCLEOTIDE SEQUENCE [LARGE SCALE GENOMIC DNA]</scope>
    <source>
        <strain evidence="3 4">CNM695-12</strain>
    </source>
</reference>
<feature type="region of interest" description="Disordered" evidence="1">
    <location>
        <begin position="1"/>
        <end position="22"/>
    </location>
</feature>
<dbReference type="Pfam" id="PF13091">
    <property type="entry name" value="PLDc_2"/>
    <property type="match status" value="1"/>
</dbReference>
<evidence type="ECO:0000313" key="4">
    <source>
        <dbReference type="Proteomes" id="UP000286947"/>
    </source>
</evidence>
<name>A0A433SCF7_9BURK</name>
<dbReference type="GO" id="GO:0030572">
    <property type="term" value="F:phosphatidyltransferase activity"/>
    <property type="evidence" value="ECO:0007669"/>
    <property type="project" value="UniProtKB-ARBA"/>
</dbReference>
<dbReference type="PANTHER" id="PTHR21248">
    <property type="entry name" value="CARDIOLIPIN SYNTHASE"/>
    <property type="match status" value="1"/>
</dbReference>
<evidence type="ECO:0000313" key="3">
    <source>
        <dbReference type="EMBL" id="RUS66438.1"/>
    </source>
</evidence>
<dbReference type="SMART" id="SM00155">
    <property type="entry name" value="PLDc"/>
    <property type="match status" value="2"/>
</dbReference>